<name>A0A1D8NEK1_YARLL</name>
<accession>A0A1D8NEK1</accession>
<protein>
    <submittedName>
        <fullName evidence="1">Uncharacterized protein</fullName>
    </submittedName>
</protein>
<dbReference type="GeneID" id="94583316"/>
<dbReference type="Proteomes" id="UP000182444">
    <property type="component" value="Chromosome 1D"/>
</dbReference>
<dbReference type="EMBL" id="CP017556">
    <property type="protein sequence ID" value="AOW04068.1"/>
    <property type="molecule type" value="Genomic_DNA"/>
</dbReference>
<dbReference type="AlphaFoldDB" id="A0A1D8NEK1"/>
<proteinExistence type="predicted"/>
<sequence>MTVCQEWMNHSSQPANVDSLSTGMYHTAVCCLPKLDFGSVRPSPTHPRRVCWTPNMMSNSQSVRIKTVDIIVYKLSGIVDIIVDRNALE</sequence>
<organism evidence="1 2">
    <name type="scientific">Yarrowia lipolytica</name>
    <name type="common">Candida lipolytica</name>
    <dbReference type="NCBI Taxonomy" id="4952"/>
    <lineage>
        <taxon>Eukaryota</taxon>
        <taxon>Fungi</taxon>
        <taxon>Dikarya</taxon>
        <taxon>Ascomycota</taxon>
        <taxon>Saccharomycotina</taxon>
        <taxon>Dipodascomycetes</taxon>
        <taxon>Dipodascales</taxon>
        <taxon>Dipodascales incertae sedis</taxon>
        <taxon>Yarrowia</taxon>
    </lineage>
</organism>
<reference evidence="1 2" key="1">
    <citation type="journal article" date="2016" name="PLoS ONE">
        <title>Sequence Assembly of Yarrowia lipolytica Strain W29/CLIB89 Shows Transposable Element Diversity.</title>
        <authorList>
            <person name="Magnan C."/>
            <person name="Yu J."/>
            <person name="Chang I."/>
            <person name="Jahn E."/>
            <person name="Kanomata Y."/>
            <person name="Wu J."/>
            <person name="Zeller M."/>
            <person name="Oakes M."/>
            <person name="Baldi P."/>
            <person name="Sandmeyer S."/>
        </authorList>
    </citation>
    <scope>NUCLEOTIDE SEQUENCE [LARGE SCALE GENOMIC DNA]</scope>
    <source>
        <strain evidence="2">CLIB89(W29)</strain>
    </source>
</reference>
<dbReference type="VEuPathDB" id="FungiDB:YALI1_D17836g"/>
<dbReference type="RefSeq" id="XP_068138808.1">
    <property type="nucleotide sequence ID" value="XM_068282707.1"/>
</dbReference>
<evidence type="ECO:0000313" key="2">
    <source>
        <dbReference type="Proteomes" id="UP000182444"/>
    </source>
</evidence>
<gene>
    <name evidence="1" type="ORF">YALI1_D17836g</name>
</gene>
<evidence type="ECO:0000313" key="1">
    <source>
        <dbReference type="EMBL" id="AOW04068.1"/>
    </source>
</evidence>